<reference evidence="3" key="1">
    <citation type="submission" date="2018-11" db="EMBL/GenBank/DDBJ databases">
        <authorList>
            <person name="Grassa J C."/>
        </authorList>
    </citation>
    <scope>NUCLEOTIDE SEQUENCE [LARGE SCALE GENOMIC DNA]</scope>
</reference>
<name>A0A803PR48_CANSA</name>
<dbReference type="EMBL" id="UZAU01000435">
    <property type="status" value="NOT_ANNOTATED_CDS"/>
    <property type="molecule type" value="Genomic_DNA"/>
</dbReference>
<dbReference type="PANTHER" id="PTHR47723">
    <property type="entry name" value="OS05G0353850 PROTEIN"/>
    <property type="match status" value="1"/>
</dbReference>
<feature type="domain" description="Reverse transcriptase" evidence="1">
    <location>
        <begin position="384"/>
        <end position="565"/>
    </location>
</feature>
<dbReference type="Proteomes" id="UP000596661">
    <property type="component" value="Chromosome 5"/>
</dbReference>
<dbReference type="InterPro" id="IPR000477">
    <property type="entry name" value="RT_dom"/>
</dbReference>
<evidence type="ECO:0008006" key="5">
    <source>
        <dbReference type="Google" id="ProtNLM"/>
    </source>
</evidence>
<keyword evidence="4" id="KW-1185">Reference proteome</keyword>
<dbReference type="InterPro" id="IPR036397">
    <property type="entry name" value="RNaseH_sf"/>
</dbReference>
<dbReference type="InterPro" id="IPR043502">
    <property type="entry name" value="DNA/RNA_pol_sf"/>
</dbReference>
<protein>
    <recommendedName>
        <fullName evidence="5">Reverse transcriptase</fullName>
    </recommendedName>
</protein>
<dbReference type="GO" id="GO:0003676">
    <property type="term" value="F:nucleic acid binding"/>
    <property type="evidence" value="ECO:0007669"/>
    <property type="project" value="InterPro"/>
</dbReference>
<dbReference type="InterPro" id="IPR053151">
    <property type="entry name" value="RNase_H-like"/>
</dbReference>
<accession>A0A803PR48</accession>
<feature type="domain" description="Reverse transcriptase zinc-binding" evidence="2">
    <location>
        <begin position="74"/>
        <end position="164"/>
    </location>
</feature>
<dbReference type="GO" id="GO:0004523">
    <property type="term" value="F:RNA-DNA hybrid ribonuclease activity"/>
    <property type="evidence" value="ECO:0007669"/>
    <property type="project" value="InterPro"/>
</dbReference>
<sequence length="576" mass="64784">MALVGNQPTPELVVLGQENFTMNSLFQVGNFYWDVDVVRDLFSPTDATVILGIPISHAVHEDTWYWLAEKDGFYSIRCAYKLIQEQNFVSAPTETGGFWRKMWAMKMPPKSKDLIWRAASSCLSTKTNLCIKKVLSEDICPFCNVFAETEFHVLVQCTFAWSCWEFFGFSMAGREAPSLLDWLDKTLQMYHGDYGNCVIMLCWALWSARNDLIWKHRTRNVRDVVVFADSTLDQWLKAQGNGNLPSLSPLQKRDGAELWTKSILGIKVNVGATIFDHDHKFGYGCVVRSSDGGLIAATAGCKIGRVSPELAEIMSIREALSWLKSHNFSQVVIEADRLVCVEAIRSFAALVSAFGLVVEECRNMLNNLSHVSLVFVKRSTNRAAHFIAQNSRQEVTHSFTHRKQGKVGWMAIKLDMAKGFDRVKWSFLRRVMEKFYFPSNFTNLFISCLSTASFSFSINQQLRGSVIPSRGIRQGNPLSPYLFLLCSEGHSSLITQQVNQRLPRNQALGLKIARNAPIISHLFFADDSILFSAASPSAAVQIKDLLHADSLASGRLVNYDKSSLYFSPNTSDLVKN</sequence>
<dbReference type="Gramene" id="evm.model.05.615">
    <property type="protein sequence ID" value="cds.evm.model.05.615"/>
    <property type="gene ID" value="evm.TU.05.615"/>
</dbReference>
<dbReference type="SUPFAM" id="SSF56672">
    <property type="entry name" value="DNA/RNA polymerases"/>
    <property type="match status" value="1"/>
</dbReference>
<dbReference type="CDD" id="cd06222">
    <property type="entry name" value="RNase_H_like"/>
    <property type="match status" value="1"/>
</dbReference>
<dbReference type="InterPro" id="IPR044730">
    <property type="entry name" value="RNase_H-like_dom_plant"/>
</dbReference>
<evidence type="ECO:0000313" key="4">
    <source>
        <dbReference type="Proteomes" id="UP000596661"/>
    </source>
</evidence>
<dbReference type="SUPFAM" id="SSF53098">
    <property type="entry name" value="Ribonuclease H-like"/>
    <property type="match status" value="1"/>
</dbReference>
<dbReference type="InterPro" id="IPR026960">
    <property type="entry name" value="RVT-Znf"/>
</dbReference>
<dbReference type="InterPro" id="IPR012337">
    <property type="entry name" value="RNaseH-like_sf"/>
</dbReference>
<dbReference type="Pfam" id="PF00078">
    <property type="entry name" value="RVT_1"/>
    <property type="match status" value="1"/>
</dbReference>
<organism evidence="3 4">
    <name type="scientific">Cannabis sativa</name>
    <name type="common">Hemp</name>
    <name type="synonym">Marijuana</name>
    <dbReference type="NCBI Taxonomy" id="3483"/>
    <lineage>
        <taxon>Eukaryota</taxon>
        <taxon>Viridiplantae</taxon>
        <taxon>Streptophyta</taxon>
        <taxon>Embryophyta</taxon>
        <taxon>Tracheophyta</taxon>
        <taxon>Spermatophyta</taxon>
        <taxon>Magnoliopsida</taxon>
        <taxon>eudicotyledons</taxon>
        <taxon>Gunneridae</taxon>
        <taxon>Pentapetalae</taxon>
        <taxon>rosids</taxon>
        <taxon>fabids</taxon>
        <taxon>Rosales</taxon>
        <taxon>Cannabaceae</taxon>
        <taxon>Cannabis</taxon>
    </lineage>
</organism>
<dbReference type="Gene3D" id="3.30.420.10">
    <property type="entry name" value="Ribonuclease H-like superfamily/Ribonuclease H"/>
    <property type="match status" value="1"/>
</dbReference>
<dbReference type="Pfam" id="PF13966">
    <property type="entry name" value="zf-RVT"/>
    <property type="match status" value="1"/>
</dbReference>
<proteinExistence type="predicted"/>
<dbReference type="EnsemblPlants" id="evm.model.05.615">
    <property type="protein sequence ID" value="cds.evm.model.05.615"/>
    <property type="gene ID" value="evm.TU.05.615"/>
</dbReference>
<dbReference type="AlphaFoldDB" id="A0A803PR48"/>
<evidence type="ECO:0000259" key="1">
    <source>
        <dbReference type="Pfam" id="PF00078"/>
    </source>
</evidence>
<evidence type="ECO:0000259" key="2">
    <source>
        <dbReference type="Pfam" id="PF13966"/>
    </source>
</evidence>
<reference evidence="3" key="2">
    <citation type="submission" date="2021-03" db="UniProtKB">
        <authorList>
            <consortium name="EnsemblPlants"/>
        </authorList>
    </citation>
    <scope>IDENTIFICATION</scope>
</reference>
<dbReference type="PANTHER" id="PTHR47723:SF24">
    <property type="entry name" value="RNASE H TYPE-1 DOMAIN-CONTAINING PROTEIN"/>
    <property type="match status" value="1"/>
</dbReference>
<evidence type="ECO:0000313" key="3">
    <source>
        <dbReference type="EnsemblPlants" id="cds.evm.model.05.615"/>
    </source>
</evidence>